<dbReference type="SUPFAM" id="SSF54928">
    <property type="entry name" value="RNA-binding domain, RBD"/>
    <property type="match status" value="2"/>
</dbReference>
<proteinExistence type="predicted"/>
<dbReference type="EMBL" id="JAFCMP010000017">
    <property type="protein sequence ID" value="KAG5191623.1"/>
    <property type="molecule type" value="Genomic_DNA"/>
</dbReference>
<evidence type="ECO:0000256" key="4">
    <source>
        <dbReference type="SAM" id="MobiDB-lite"/>
    </source>
</evidence>
<evidence type="ECO:0000313" key="6">
    <source>
        <dbReference type="EMBL" id="KAG5191623.1"/>
    </source>
</evidence>
<evidence type="ECO:0000256" key="3">
    <source>
        <dbReference type="PROSITE-ProRule" id="PRU00176"/>
    </source>
</evidence>
<dbReference type="PANTHER" id="PTHR48032">
    <property type="entry name" value="RNA-BINDING PROTEIN MUSASHI HOMOLOG RBP6"/>
    <property type="match status" value="1"/>
</dbReference>
<dbReference type="Gene3D" id="3.30.70.330">
    <property type="match status" value="2"/>
</dbReference>
<feature type="region of interest" description="Disordered" evidence="4">
    <location>
        <begin position="105"/>
        <end position="131"/>
    </location>
</feature>
<feature type="compositionally biased region" description="Low complexity" evidence="4">
    <location>
        <begin position="114"/>
        <end position="127"/>
    </location>
</feature>
<keyword evidence="2 3" id="KW-0694">RNA-binding</keyword>
<name>A0A835ZEL4_9STRA</name>
<evidence type="ECO:0000259" key="5">
    <source>
        <dbReference type="PROSITE" id="PS50102"/>
    </source>
</evidence>
<keyword evidence="7" id="KW-1185">Reference proteome</keyword>
<dbReference type="Proteomes" id="UP000664859">
    <property type="component" value="Unassembled WGS sequence"/>
</dbReference>
<dbReference type="SMART" id="SM00360">
    <property type="entry name" value="RRM"/>
    <property type="match status" value="2"/>
</dbReference>
<dbReference type="InterPro" id="IPR012677">
    <property type="entry name" value="Nucleotide-bd_a/b_plait_sf"/>
</dbReference>
<dbReference type="InterPro" id="IPR035979">
    <property type="entry name" value="RBD_domain_sf"/>
</dbReference>
<evidence type="ECO:0000313" key="7">
    <source>
        <dbReference type="Proteomes" id="UP000664859"/>
    </source>
</evidence>
<feature type="domain" description="RRM" evidence="5">
    <location>
        <begin position="33"/>
        <end position="109"/>
    </location>
</feature>
<dbReference type="AlphaFoldDB" id="A0A835ZEL4"/>
<gene>
    <name evidence="6" type="ORF">JKP88DRAFT_174372</name>
</gene>
<dbReference type="Pfam" id="PF00076">
    <property type="entry name" value="RRM_1"/>
    <property type="match status" value="2"/>
</dbReference>
<evidence type="ECO:0000256" key="1">
    <source>
        <dbReference type="ARBA" id="ARBA00022737"/>
    </source>
</evidence>
<feature type="domain" description="RRM" evidence="5">
    <location>
        <begin position="133"/>
        <end position="188"/>
    </location>
</feature>
<dbReference type="InterPro" id="IPR000504">
    <property type="entry name" value="RRM_dom"/>
</dbReference>
<evidence type="ECO:0000256" key="2">
    <source>
        <dbReference type="ARBA" id="ARBA00022884"/>
    </source>
</evidence>
<feature type="region of interest" description="Disordered" evidence="4">
    <location>
        <begin position="1"/>
        <end position="30"/>
    </location>
</feature>
<accession>A0A835ZEL4</accession>
<sequence>MQQQPLYANGDGGQQQPAQQPQPLGGGDGSEIGKIFVGGIAWQTTDSALRYYFERFGELDDIALMKDKMTGQPRGFGFIKFKDPAIAEVVLGQEHNIDGRIVDVKRATPRQQNAGPAPSRSAPPARGNGPPSMKIFVGGLEQSVDDPAFRAHFEQFGVITDSVIMYDRVTKRSRGFGFITFENQGSVQVRESLALCAHAPIEC</sequence>
<organism evidence="6 7">
    <name type="scientific">Tribonema minus</name>
    <dbReference type="NCBI Taxonomy" id="303371"/>
    <lineage>
        <taxon>Eukaryota</taxon>
        <taxon>Sar</taxon>
        <taxon>Stramenopiles</taxon>
        <taxon>Ochrophyta</taxon>
        <taxon>PX clade</taxon>
        <taxon>Xanthophyceae</taxon>
        <taxon>Tribonematales</taxon>
        <taxon>Tribonemataceae</taxon>
        <taxon>Tribonema</taxon>
    </lineage>
</organism>
<dbReference type="PANTHER" id="PTHR48032:SF6">
    <property type="entry name" value="RNA-BINDING (RRM_RBD_RNP MOTIFS) FAMILY PROTEIN"/>
    <property type="match status" value="1"/>
</dbReference>
<comment type="caution">
    <text evidence="6">The sequence shown here is derived from an EMBL/GenBank/DDBJ whole genome shotgun (WGS) entry which is preliminary data.</text>
</comment>
<dbReference type="GO" id="GO:0006417">
    <property type="term" value="P:regulation of translation"/>
    <property type="evidence" value="ECO:0007669"/>
    <property type="project" value="TreeGrafter"/>
</dbReference>
<dbReference type="OrthoDB" id="1875751at2759"/>
<dbReference type="PROSITE" id="PS50102">
    <property type="entry name" value="RRM"/>
    <property type="match status" value="2"/>
</dbReference>
<feature type="compositionally biased region" description="Low complexity" evidence="4">
    <location>
        <begin position="14"/>
        <end position="23"/>
    </location>
</feature>
<dbReference type="GO" id="GO:0003729">
    <property type="term" value="F:mRNA binding"/>
    <property type="evidence" value="ECO:0007669"/>
    <property type="project" value="TreeGrafter"/>
</dbReference>
<protein>
    <recommendedName>
        <fullName evidence="5">RRM domain-containing protein</fullName>
    </recommendedName>
</protein>
<reference evidence="6" key="1">
    <citation type="submission" date="2021-02" db="EMBL/GenBank/DDBJ databases">
        <title>First Annotated Genome of the Yellow-green Alga Tribonema minus.</title>
        <authorList>
            <person name="Mahan K.M."/>
        </authorList>
    </citation>
    <scope>NUCLEOTIDE SEQUENCE</scope>
    <source>
        <strain evidence="6">UTEX B ZZ1240</strain>
    </source>
</reference>
<keyword evidence="1" id="KW-0677">Repeat</keyword>